<dbReference type="PANTHER" id="PTHR13194">
    <property type="entry name" value="COMPLEX I INTERMEDIATE-ASSOCIATED PROTEIN 30"/>
    <property type="match status" value="1"/>
</dbReference>
<dbReference type="EC" id="3.1.1.1" evidence="4"/>
<name>A0A5B9MEI5_9BACT</name>
<evidence type="ECO:0000256" key="1">
    <source>
        <dbReference type="ARBA" id="ARBA00007884"/>
    </source>
</evidence>
<keyword evidence="5" id="KW-1185">Reference proteome</keyword>
<dbReference type="KEGG" id="smam:Mal15_19710"/>
<dbReference type="InterPro" id="IPR029058">
    <property type="entry name" value="AB_hydrolase_fold"/>
</dbReference>
<dbReference type="Proteomes" id="UP000321353">
    <property type="component" value="Chromosome"/>
</dbReference>
<dbReference type="InterPro" id="IPR008979">
    <property type="entry name" value="Galactose-bd-like_sf"/>
</dbReference>
<dbReference type="PANTHER" id="PTHR13194:SF19">
    <property type="entry name" value="NAD(P)-BINDING ROSSMANN-FOLD SUPERFAMILY PROTEIN"/>
    <property type="match status" value="1"/>
</dbReference>
<feature type="domain" description="BD-FAE-like" evidence="3">
    <location>
        <begin position="244"/>
        <end position="353"/>
    </location>
</feature>
<dbReference type="InterPro" id="IPR049492">
    <property type="entry name" value="BD-FAE-like_dom"/>
</dbReference>
<dbReference type="Pfam" id="PF08547">
    <property type="entry name" value="CIA30"/>
    <property type="match status" value="1"/>
</dbReference>
<sequence>MVWPIGFCRGFVAPRLRNGILGDLNEFSFTRIKNMILRMMLLIACLGGVSVIAEDRILFNFDDADAAEGWQAVNDGVMGGRSDGRFEINDDRNFEFFGTLSLENNGGFASVRSRGSNLGLKNGDSIVIRVRGDGREYNLRLYVPRRVSRNSYQQPFKTKRDEWIEVVLPMDKFVATWRGRVFPNETFVPDNVTVLGIQLSDKQAGPFKLEVEWIKVRKASTVSEAINVRRDVAYVENGHERQKLDVYAPPEGDDHPIVFWIHGGGWRKGDKAGVQSKPKAFIEKGFVFISVNYRFVPDVTVKQMTSDIAKAIKWGYDHAEDYGGDRESLFVAGHSAGAHLAALVCTDERYLEAEGLSLSKITGCIPVDTAAYDVVSQIKSAGPLRGGLYTTVFGKSEASQNDLSPIAHVAEGKGIPAFLILHVASRADSTARSQAFADALRKAVVNANSLAAEGKNHGTINRELGLPGDPPTKALFEFINGAL</sequence>
<dbReference type="SUPFAM" id="SSF53474">
    <property type="entry name" value="alpha/beta-Hydrolases"/>
    <property type="match status" value="1"/>
</dbReference>
<organism evidence="4 5">
    <name type="scientific">Stieleria maiorica</name>
    <dbReference type="NCBI Taxonomy" id="2795974"/>
    <lineage>
        <taxon>Bacteria</taxon>
        <taxon>Pseudomonadati</taxon>
        <taxon>Planctomycetota</taxon>
        <taxon>Planctomycetia</taxon>
        <taxon>Pirellulales</taxon>
        <taxon>Pirellulaceae</taxon>
        <taxon>Stieleria</taxon>
    </lineage>
</organism>
<accession>A0A5B9MEI5</accession>
<evidence type="ECO:0000259" key="2">
    <source>
        <dbReference type="Pfam" id="PF08547"/>
    </source>
</evidence>
<protein>
    <submittedName>
        <fullName evidence="4">Carboxylesterase</fullName>
        <ecNumber evidence="4">3.1.1.1</ecNumber>
    </submittedName>
</protein>
<dbReference type="InterPro" id="IPR013857">
    <property type="entry name" value="NADH-UbQ_OxRdtase-assoc_prot30"/>
</dbReference>
<dbReference type="Pfam" id="PF20434">
    <property type="entry name" value="BD-FAE"/>
    <property type="match status" value="1"/>
</dbReference>
<dbReference type="SUPFAM" id="SSF49785">
    <property type="entry name" value="Galactose-binding domain-like"/>
    <property type="match status" value="1"/>
</dbReference>
<feature type="domain" description="NADH:ubiquinone oxidoreductase intermediate-associated protein 30" evidence="2">
    <location>
        <begin position="59"/>
        <end position="211"/>
    </location>
</feature>
<evidence type="ECO:0000259" key="3">
    <source>
        <dbReference type="Pfam" id="PF20434"/>
    </source>
</evidence>
<gene>
    <name evidence="4" type="ORF">Mal15_19710</name>
</gene>
<reference evidence="4 5" key="1">
    <citation type="submission" date="2019-02" db="EMBL/GenBank/DDBJ databases">
        <title>Planctomycetal bacteria perform biofilm scaping via a novel small molecule.</title>
        <authorList>
            <person name="Jeske O."/>
            <person name="Boedeker C."/>
            <person name="Wiegand S."/>
            <person name="Breitling P."/>
            <person name="Kallscheuer N."/>
            <person name="Jogler M."/>
            <person name="Rohde M."/>
            <person name="Petersen J."/>
            <person name="Medema M.H."/>
            <person name="Surup F."/>
            <person name="Jogler C."/>
        </authorList>
    </citation>
    <scope>NUCLEOTIDE SEQUENCE [LARGE SCALE GENOMIC DNA]</scope>
    <source>
        <strain evidence="4 5">Mal15</strain>
    </source>
</reference>
<dbReference type="Gene3D" id="3.40.50.1820">
    <property type="entry name" value="alpha/beta hydrolase"/>
    <property type="match status" value="1"/>
</dbReference>
<dbReference type="AlphaFoldDB" id="A0A5B9MEI5"/>
<evidence type="ECO:0000313" key="5">
    <source>
        <dbReference type="Proteomes" id="UP000321353"/>
    </source>
</evidence>
<evidence type="ECO:0000313" key="4">
    <source>
        <dbReference type="EMBL" id="QEF97925.1"/>
    </source>
</evidence>
<dbReference type="InterPro" id="IPR039131">
    <property type="entry name" value="NDUFAF1"/>
</dbReference>
<dbReference type="GO" id="GO:0106435">
    <property type="term" value="F:carboxylesterase activity"/>
    <property type="evidence" value="ECO:0007669"/>
    <property type="project" value="UniProtKB-EC"/>
</dbReference>
<proteinExistence type="inferred from homology"/>
<keyword evidence="4" id="KW-0378">Hydrolase</keyword>
<dbReference type="EMBL" id="CP036264">
    <property type="protein sequence ID" value="QEF97925.1"/>
    <property type="molecule type" value="Genomic_DNA"/>
</dbReference>
<comment type="similarity">
    <text evidence="1">Belongs to the CIA30 family.</text>
</comment>